<evidence type="ECO:0000313" key="5">
    <source>
        <dbReference type="Proteomes" id="UP001152797"/>
    </source>
</evidence>
<evidence type="ECO:0000313" key="3">
    <source>
        <dbReference type="EMBL" id="CAL1147132.1"/>
    </source>
</evidence>
<dbReference type="GO" id="GO:0016853">
    <property type="term" value="F:isomerase activity"/>
    <property type="evidence" value="ECO:0007669"/>
    <property type="project" value="UniProtKB-KW"/>
</dbReference>
<dbReference type="InterPro" id="IPR029063">
    <property type="entry name" value="SAM-dependent_MTases_sf"/>
</dbReference>
<evidence type="ECO:0000313" key="4">
    <source>
        <dbReference type="EMBL" id="CAL4781069.1"/>
    </source>
</evidence>
<name>A0A9P1G185_9DINO</name>
<dbReference type="GO" id="GO:0006310">
    <property type="term" value="P:DNA recombination"/>
    <property type="evidence" value="ECO:0007669"/>
    <property type="project" value="UniProtKB-KW"/>
</dbReference>
<keyword evidence="4" id="KW-0413">Isomerase</keyword>
<accession>A0A9P1G185</accession>
<evidence type="ECO:0000313" key="2">
    <source>
        <dbReference type="EMBL" id="CAI3993757.1"/>
    </source>
</evidence>
<dbReference type="Gene3D" id="3.40.50.150">
    <property type="entry name" value="Vaccinia Virus protein VP39"/>
    <property type="match status" value="1"/>
</dbReference>
<dbReference type="EMBL" id="CAMXCT020001868">
    <property type="protein sequence ID" value="CAL1147132.1"/>
    <property type="molecule type" value="Genomic_DNA"/>
</dbReference>
<dbReference type="EMBL" id="CAMXCT010001868">
    <property type="protein sequence ID" value="CAI3993757.1"/>
    <property type="molecule type" value="Genomic_DNA"/>
</dbReference>
<keyword evidence="1" id="KW-0233">DNA recombination</keyword>
<dbReference type="GO" id="GO:0015074">
    <property type="term" value="P:DNA integration"/>
    <property type="evidence" value="ECO:0007669"/>
    <property type="project" value="InterPro"/>
</dbReference>
<dbReference type="InterPro" id="IPR011010">
    <property type="entry name" value="DNA_brk_join_enz"/>
</dbReference>
<dbReference type="OrthoDB" id="641149at2759"/>
<dbReference type="InterPro" id="IPR013762">
    <property type="entry name" value="Integrase-like_cat_sf"/>
</dbReference>
<dbReference type="EMBL" id="CAMXCT030001868">
    <property type="protein sequence ID" value="CAL4781069.1"/>
    <property type="molecule type" value="Genomic_DNA"/>
</dbReference>
<reference evidence="3" key="2">
    <citation type="submission" date="2024-04" db="EMBL/GenBank/DDBJ databases">
        <authorList>
            <person name="Chen Y."/>
            <person name="Shah S."/>
            <person name="Dougan E. K."/>
            <person name="Thang M."/>
            <person name="Chan C."/>
        </authorList>
    </citation>
    <scope>NUCLEOTIDE SEQUENCE [LARGE SCALE GENOMIC DNA]</scope>
</reference>
<keyword evidence="5" id="KW-1185">Reference proteome</keyword>
<comment type="caution">
    <text evidence="2">The sequence shown here is derived from an EMBL/GenBank/DDBJ whole genome shotgun (WGS) entry which is preliminary data.</text>
</comment>
<protein>
    <submittedName>
        <fullName evidence="4">Peptidylprolyl isomerase</fullName>
    </submittedName>
</protein>
<dbReference type="GO" id="GO:0003677">
    <property type="term" value="F:DNA binding"/>
    <property type="evidence" value="ECO:0007669"/>
    <property type="project" value="InterPro"/>
</dbReference>
<reference evidence="2" key="1">
    <citation type="submission" date="2022-10" db="EMBL/GenBank/DDBJ databases">
        <authorList>
            <person name="Chen Y."/>
            <person name="Dougan E. K."/>
            <person name="Chan C."/>
            <person name="Rhodes N."/>
            <person name="Thang M."/>
        </authorList>
    </citation>
    <scope>NUCLEOTIDE SEQUENCE</scope>
</reference>
<proteinExistence type="predicted"/>
<gene>
    <name evidence="2" type="ORF">C1SCF055_LOCUS20472</name>
</gene>
<sequence length="1386" mass="155713">MKEWQVFEHCCTDGKSLKQLGILLAWTVVQGGHHEVTGGKLTALSSLLPVIFFQGAGMSAVHRSLKRGTLPLRLGRLEDLVERLMHCSYREILGPDFSFLHGTESWKLLSLLYINWLHGCRGAPRGRWRKCDLVALLNIEASVQRVLRLDHEAGRTAAEVEKELKNRYVTYTGEEVPKMESLSFEQIFPALPPEGHGGSISVLEWTKGRTRTCLNRPSECIAPDEGQSLPKLQARVHIQEGDRMRVAELLVKRKICDWVELDHVMEYRGQKVLNGLFGVAKAATLPDSQDGSAIGKVKGRKYALACCVLPMGWSSAVSVMQEISQQLLERHGFSRAQQVLRTRPLPSWMTSVMEEAGAQHKAWFHVYLDNFFAGEKVKKGSQALEVEKVHQDAEAAWSSAGVLSSEKKKIRGAPAVEELGANLDGVSQLVGASAGRLLRLLQTTCLLLSRTWIPRKWLQVVMGRWVHVLQFRRPGMAGTSLVWRLIAGKKISTAVQLGARVGSGAVGKAEELTCEGEDFARSFCWPRGSLVQVPVLVVSLFNGVGFPCVDLSAVKYNRLNLDGPESGLFREVLRVYELLLQVFGRNFNINFFVENVASMDKKASQEISESLGVRPYRVQCSDAVPISRPRFCWTNRSLPLLPGVHVTDKGDFLEVQAPAAYPQNEQWLREDSIWAPDDADAVFPTCMKAIRRQRPPPAPAGLSRTPPDARERWAADNYKYPPYQYKDPYVIWSEKGWRLLESSERDLLHGYGWEHTALCWSASDIKRDPQGFEGQRCSLIGDSFSVFSFVIFAWASCFPYLPTLTYEHLTKRMGMAPGFCAPLDATCPLQRTLSYGSAIGTPMTVGHLTIAMVRLKSIAGTRTRRARRESRKGIVLRDSGITKATQARYFCAVSLLCKTVRTACDMEDLDDQVGDWIEDQFKQGAPINTVADALSGLHFYVPSTRKRLPLSWRLFGTWRKKETPSRAPPIPEDLLWAMVSFAVQHQLFVFGCLLALGFHCFLRTGELLAIRPCDLLLRHGKGIVNLPASKGGTRHNVRESVTIDDPVVVTLLEELVHAKREAHLFRVPIWNLSGTRFRDTFAQVVAFFKVEHLRFRPYSLRRGGATAFFSQFGLMEKTLLRGRWASVSVARLYLCDALAQLPSLVAAKPPAQLDGARGREFQQEIITGAFDSQSLGIGGAHVIALRQPALFEPSAAMESEEKIPQMKFQARNVMSIENAVDKHQRTILDGEPQKLGVRFDERLPVRSIRKKYGDRRAKTDLEVKPPPISFRSEEMYREDKGTYESISDFMNGVRRPLKTREGADWNHSQHLNSMQNKTNCFKSSQAKAWQAVTEKQTFERLTSYQAPPSSARSWKDMKATVPWDKMRQISWKPSSELTPLAPMSAR</sequence>
<evidence type="ECO:0000256" key="1">
    <source>
        <dbReference type="ARBA" id="ARBA00023172"/>
    </source>
</evidence>
<dbReference type="Proteomes" id="UP001152797">
    <property type="component" value="Unassembled WGS sequence"/>
</dbReference>
<organism evidence="2">
    <name type="scientific">Cladocopium goreaui</name>
    <dbReference type="NCBI Taxonomy" id="2562237"/>
    <lineage>
        <taxon>Eukaryota</taxon>
        <taxon>Sar</taxon>
        <taxon>Alveolata</taxon>
        <taxon>Dinophyceae</taxon>
        <taxon>Suessiales</taxon>
        <taxon>Symbiodiniaceae</taxon>
        <taxon>Cladocopium</taxon>
    </lineage>
</organism>
<dbReference type="SUPFAM" id="SSF56349">
    <property type="entry name" value="DNA breaking-rejoining enzymes"/>
    <property type="match status" value="1"/>
</dbReference>
<dbReference type="Gene3D" id="1.10.443.10">
    <property type="entry name" value="Intergrase catalytic core"/>
    <property type="match status" value="1"/>
</dbReference>